<organism evidence="1 2">
    <name type="scientific">Poritiphilus flavus</name>
    <dbReference type="NCBI Taxonomy" id="2697053"/>
    <lineage>
        <taxon>Bacteria</taxon>
        <taxon>Pseudomonadati</taxon>
        <taxon>Bacteroidota</taxon>
        <taxon>Flavobacteriia</taxon>
        <taxon>Flavobacteriales</taxon>
        <taxon>Flavobacteriaceae</taxon>
        <taxon>Poritiphilus</taxon>
    </lineage>
</organism>
<gene>
    <name evidence="1" type="ORF">GTQ38_08310</name>
</gene>
<sequence>MQKPFLSFIFLLGTLMYAQDQKDLDYYAQIPDYPENYTPGTVVSRMIDGLGFRYYWATAELRPEDLAYKPSETNRTIEETIDHIYGLSRVIYNSAIKEVNQRSNPKADTLDFAQKRAKTLANFQKAAKIFLTAEDLTEHRVQFQNAEGVSDYPFWNQINGPLEDAVWHCGQIVALRRASGNPFPAGVSVFRGVKRDN</sequence>
<dbReference type="Gene3D" id="1.20.120.450">
    <property type="entry name" value="dinb family like domain"/>
    <property type="match status" value="1"/>
</dbReference>
<evidence type="ECO:0000313" key="1">
    <source>
        <dbReference type="EMBL" id="NAS11999.1"/>
    </source>
</evidence>
<protein>
    <recommendedName>
        <fullName evidence="3">DinB family protein</fullName>
    </recommendedName>
</protein>
<reference evidence="1 2" key="1">
    <citation type="submission" date="2020-01" db="EMBL/GenBank/DDBJ databases">
        <title>Bacteria diversity of Porities sp.</title>
        <authorList>
            <person name="Wang G."/>
        </authorList>
    </citation>
    <scope>NUCLEOTIDE SEQUENCE [LARGE SCALE GENOMIC DNA]</scope>
    <source>
        <strain evidence="1 2">R33</strain>
    </source>
</reference>
<dbReference type="EMBL" id="WXYO01000003">
    <property type="protein sequence ID" value="NAS11999.1"/>
    <property type="molecule type" value="Genomic_DNA"/>
</dbReference>
<dbReference type="Proteomes" id="UP000475249">
    <property type="component" value="Unassembled WGS sequence"/>
</dbReference>
<dbReference type="RefSeq" id="WP_161435028.1">
    <property type="nucleotide sequence ID" value="NZ_WXYO01000003.1"/>
</dbReference>
<dbReference type="SUPFAM" id="SSF109854">
    <property type="entry name" value="DinB/YfiT-like putative metalloenzymes"/>
    <property type="match status" value="1"/>
</dbReference>
<comment type="caution">
    <text evidence="1">The sequence shown here is derived from an EMBL/GenBank/DDBJ whole genome shotgun (WGS) entry which is preliminary data.</text>
</comment>
<name>A0A6L9EC61_9FLAO</name>
<evidence type="ECO:0000313" key="2">
    <source>
        <dbReference type="Proteomes" id="UP000475249"/>
    </source>
</evidence>
<dbReference type="AlphaFoldDB" id="A0A6L9EC61"/>
<keyword evidence="2" id="KW-1185">Reference proteome</keyword>
<accession>A0A6L9EC61</accession>
<dbReference type="InterPro" id="IPR034660">
    <property type="entry name" value="DinB/YfiT-like"/>
</dbReference>
<evidence type="ECO:0008006" key="3">
    <source>
        <dbReference type="Google" id="ProtNLM"/>
    </source>
</evidence>
<proteinExistence type="predicted"/>